<evidence type="ECO:0000256" key="2">
    <source>
        <dbReference type="ARBA" id="ARBA00022862"/>
    </source>
</evidence>
<protein>
    <recommendedName>
        <fullName evidence="6">AhpC/TSA family protein</fullName>
    </recommendedName>
</protein>
<dbReference type="InterPro" id="IPR036249">
    <property type="entry name" value="Thioredoxin-like_sf"/>
</dbReference>
<proteinExistence type="predicted"/>
<sequence length="61" mass="7164">TDYKHRSFGEAYGVLIKELQLDMRAIFILDANNTIQYVEYLKEMTDHPDYEAALNALRELI</sequence>
<accession>A0A3D9HQG1</accession>
<dbReference type="Proteomes" id="UP000256869">
    <property type="component" value="Unassembled WGS sequence"/>
</dbReference>
<keyword evidence="1" id="KW-0575">Peroxidase</keyword>
<evidence type="ECO:0000313" key="4">
    <source>
        <dbReference type="EMBL" id="RED51156.1"/>
    </source>
</evidence>
<keyword evidence="2" id="KW-0049">Antioxidant</keyword>
<feature type="non-terminal residue" evidence="4">
    <location>
        <position position="1"/>
    </location>
</feature>
<dbReference type="PANTHER" id="PTHR43110">
    <property type="entry name" value="THIOL PEROXIDASE"/>
    <property type="match status" value="1"/>
</dbReference>
<dbReference type="Gene3D" id="3.40.30.10">
    <property type="entry name" value="Glutaredoxin"/>
    <property type="match status" value="1"/>
</dbReference>
<keyword evidence="3" id="KW-0676">Redox-active center</keyword>
<dbReference type="EMBL" id="QRDY01000045">
    <property type="protein sequence ID" value="RED51156.1"/>
    <property type="molecule type" value="Genomic_DNA"/>
</dbReference>
<dbReference type="AlphaFoldDB" id="A0A3D9HQG1"/>
<dbReference type="GO" id="GO:0004601">
    <property type="term" value="F:peroxidase activity"/>
    <property type="evidence" value="ECO:0007669"/>
    <property type="project" value="UniProtKB-KW"/>
</dbReference>
<name>A0A3D9HQG1_9BACL</name>
<organism evidence="4 5">
    <name type="scientific">Cohnella lupini</name>
    <dbReference type="NCBI Taxonomy" id="1294267"/>
    <lineage>
        <taxon>Bacteria</taxon>
        <taxon>Bacillati</taxon>
        <taxon>Bacillota</taxon>
        <taxon>Bacilli</taxon>
        <taxon>Bacillales</taxon>
        <taxon>Paenibacillaceae</taxon>
        <taxon>Cohnella</taxon>
    </lineage>
</organism>
<dbReference type="SUPFAM" id="SSF52833">
    <property type="entry name" value="Thioredoxin-like"/>
    <property type="match status" value="1"/>
</dbReference>
<evidence type="ECO:0008006" key="6">
    <source>
        <dbReference type="Google" id="ProtNLM"/>
    </source>
</evidence>
<keyword evidence="5" id="KW-1185">Reference proteome</keyword>
<evidence type="ECO:0000256" key="3">
    <source>
        <dbReference type="ARBA" id="ARBA00023284"/>
    </source>
</evidence>
<evidence type="ECO:0000313" key="5">
    <source>
        <dbReference type="Proteomes" id="UP000256869"/>
    </source>
</evidence>
<gene>
    <name evidence="4" type="ORF">DFP95_1451</name>
</gene>
<comment type="caution">
    <text evidence="4">The sequence shown here is derived from an EMBL/GenBank/DDBJ whole genome shotgun (WGS) entry which is preliminary data.</text>
</comment>
<dbReference type="PANTHER" id="PTHR43110:SF1">
    <property type="entry name" value="THIOL PEROXIDASE"/>
    <property type="match status" value="1"/>
</dbReference>
<dbReference type="InterPro" id="IPR050455">
    <property type="entry name" value="Tpx_Peroxidase_subfamily"/>
</dbReference>
<evidence type="ECO:0000256" key="1">
    <source>
        <dbReference type="ARBA" id="ARBA00022559"/>
    </source>
</evidence>
<reference evidence="4 5" key="1">
    <citation type="submission" date="2018-07" db="EMBL/GenBank/DDBJ databases">
        <title>Genomic Encyclopedia of Type Strains, Phase III (KMG-III): the genomes of soil and plant-associated and newly described type strains.</title>
        <authorList>
            <person name="Whitman W."/>
        </authorList>
    </citation>
    <scope>NUCLEOTIDE SEQUENCE [LARGE SCALE GENOMIC DNA]</scope>
    <source>
        <strain evidence="4 5">CECT 8236</strain>
    </source>
</reference>
<keyword evidence="1" id="KW-0560">Oxidoreductase</keyword>